<accession>A0A2X2L3L1</accession>
<evidence type="ECO:0000313" key="2">
    <source>
        <dbReference type="Proteomes" id="UP000251241"/>
    </source>
</evidence>
<name>A0A2X2L3L1_SPHMU</name>
<evidence type="ECO:0000313" key="1">
    <source>
        <dbReference type="EMBL" id="SPZ88559.1"/>
    </source>
</evidence>
<dbReference type="EMBL" id="UAUU01000009">
    <property type="protein sequence ID" value="SPZ88559.1"/>
    <property type="molecule type" value="Genomic_DNA"/>
</dbReference>
<dbReference type="RefSeq" id="WP_112375361.1">
    <property type="nucleotide sequence ID" value="NZ_CP069793.1"/>
</dbReference>
<protein>
    <submittedName>
        <fullName evidence="1">Uncharacterized protein</fullName>
    </submittedName>
</protein>
<gene>
    <name evidence="1" type="ORF">NCTC11343_03556</name>
</gene>
<dbReference type="Proteomes" id="UP000251241">
    <property type="component" value="Unassembled WGS sequence"/>
</dbReference>
<sequence length="127" mass="14826">MKIHIGHIIKREAKNQGVSNARLMEEIKVKNSQNIEYDLKQETLSVQKLALYTSALNHNFLKYYTDLEPFKSFYENDNNTSLEKINSLKEQLDQANRLISMQDETIHTQKELISTQKILIEALSDKK</sequence>
<proteinExistence type="predicted"/>
<dbReference type="AlphaFoldDB" id="A0A2X2L3L1"/>
<organism evidence="1 2">
    <name type="scientific">Sphingobacterium multivorum</name>
    <dbReference type="NCBI Taxonomy" id="28454"/>
    <lineage>
        <taxon>Bacteria</taxon>
        <taxon>Pseudomonadati</taxon>
        <taxon>Bacteroidota</taxon>
        <taxon>Sphingobacteriia</taxon>
        <taxon>Sphingobacteriales</taxon>
        <taxon>Sphingobacteriaceae</taxon>
        <taxon>Sphingobacterium</taxon>
    </lineage>
</organism>
<dbReference type="GeneID" id="97183409"/>
<reference evidence="1 2" key="1">
    <citation type="submission" date="2018-06" db="EMBL/GenBank/DDBJ databases">
        <authorList>
            <consortium name="Pathogen Informatics"/>
            <person name="Doyle S."/>
        </authorList>
    </citation>
    <scope>NUCLEOTIDE SEQUENCE [LARGE SCALE GENOMIC DNA]</scope>
    <source>
        <strain evidence="1 2">NCTC11343</strain>
    </source>
</reference>